<name>A0ABD1XNK6_9MARC</name>
<keyword evidence="1" id="KW-1133">Transmembrane helix</keyword>
<evidence type="ECO:0000313" key="2">
    <source>
        <dbReference type="EMBL" id="KAL2610538.1"/>
    </source>
</evidence>
<dbReference type="AlphaFoldDB" id="A0ABD1XNK6"/>
<reference evidence="2 3" key="1">
    <citation type="submission" date="2024-09" db="EMBL/GenBank/DDBJ databases">
        <title>Chromosome-scale assembly of Riccia fluitans.</title>
        <authorList>
            <person name="Paukszto L."/>
            <person name="Sawicki J."/>
            <person name="Karawczyk K."/>
            <person name="Piernik-Szablinska J."/>
            <person name="Szczecinska M."/>
            <person name="Mazdziarz M."/>
        </authorList>
    </citation>
    <scope>NUCLEOTIDE SEQUENCE [LARGE SCALE GENOMIC DNA]</scope>
    <source>
        <strain evidence="2">Rf_01</strain>
        <tissue evidence="2">Aerial parts of the thallus</tissue>
    </source>
</reference>
<keyword evidence="1" id="KW-0472">Membrane</keyword>
<evidence type="ECO:0000313" key="3">
    <source>
        <dbReference type="Proteomes" id="UP001605036"/>
    </source>
</evidence>
<organism evidence="2 3">
    <name type="scientific">Riccia fluitans</name>
    <dbReference type="NCBI Taxonomy" id="41844"/>
    <lineage>
        <taxon>Eukaryota</taxon>
        <taxon>Viridiplantae</taxon>
        <taxon>Streptophyta</taxon>
        <taxon>Embryophyta</taxon>
        <taxon>Marchantiophyta</taxon>
        <taxon>Marchantiopsida</taxon>
        <taxon>Marchantiidae</taxon>
        <taxon>Marchantiales</taxon>
        <taxon>Ricciaceae</taxon>
        <taxon>Riccia</taxon>
    </lineage>
</organism>
<evidence type="ECO:0008006" key="4">
    <source>
        <dbReference type="Google" id="ProtNLM"/>
    </source>
</evidence>
<feature type="transmembrane region" description="Helical" evidence="1">
    <location>
        <begin position="29"/>
        <end position="55"/>
    </location>
</feature>
<dbReference type="EMBL" id="JBHFFA010000008">
    <property type="protein sequence ID" value="KAL2610538.1"/>
    <property type="molecule type" value="Genomic_DNA"/>
</dbReference>
<sequence length="269" mass="30471">MIVRTLDPSHDVLGPRPDTKQVLGSEYPYMAAIGILMYLANTTCLDITFLVNLLARYSHEPTKRHWTSIKQLFRYLVGIEDMGLFFTGYGNHLVGYADVGFMSDPHKGHSQTSYVFLLEGNAISWHSIKQTIVATSSNHGENFALHEASRKCVWLRALREHIQLSCGLEKYNESSILYEDNAACVHQIQKGYIKGDCMKHIAPKFFFTSELHGKEIAIQAINSCNNLADIFTKSLPASMHWKILPKLGLRQLHKLRSVEQGENSSSHHR</sequence>
<proteinExistence type="predicted"/>
<keyword evidence="3" id="KW-1185">Reference proteome</keyword>
<dbReference type="PANTHER" id="PTHR11439">
    <property type="entry name" value="GAG-POL-RELATED RETROTRANSPOSON"/>
    <property type="match status" value="1"/>
</dbReference>
<evidence type="ECO:0000256" key="1">
    <source>
        <dbReference type="SAM" id="Phobius"/>
    </source>
</evidence>
<dbReference type="Proteomes" id="UP001605036">
    <property type="component" value="Unassembled WGS sequence"/>
</dbReference>
<accession>A0ABD1XNK6</accession>
<comment type="caution">
    <text evidence="2">The sequence shown here is derived from an EMBL/GenBank/DDBJ whole genome shotgun (WGS) entry which is preliminary data.</text>
</comment>
<dbReference type="CDD" id="cd09272">
    <property type="entry name" value="RNase_HI_RT_Ty1"/>
    <property type="match status" value="1"/>
</dbReference>
<dbReference type="PANTHER" id="PTHR11439:SF486">
    <property type="entry name" value="RLK (RECEPTOR-LIKE KINASE) PROTEIN, PUTATIVE-RELATED"/>
    <property type="match status" value="1"/>
</dbReference>
<keyword evidence="1" id="KW-0812">Transmembrane</keyword>
<gene>
    <name evidence="2" type="ORF">R1flu_029111</name>
</gene>
<protein>
    <recommendedName>
        <fullName evidence="4">Retrovirus-related Pol polyprotein from transposon TNT 1-94</fullName>
    </recommendedName>
</protein>